<sequence length="2194" mass="239872">MTPEAKRRKNQKKKQRQKQKKQAEKIATEEPVIEQSQDDSVESADALSQSVDESDMNTTASLDDETKKRGAVECKGSSGDMEIIRSLQLDPGTSIDGQLEKKLSKEVTIIDDIPKSGLSDDVSIVEADHNVAVPSDASRQEIDLAIESSKEPENGPQCVEMNTSPDVLTSSDSVESEADTERVESVATIEPKSNDANTITAMESDNGEKANSGSFEGHFQSIDDENVSQIIAKGTEQVDEHEQALESASDLSVASSVIDQEPQALGEAEDLSGRTTSEVEHSTYAGKGADFSPDYRHNFVQTTEMFPNNNMQADEILVFGGQHEVMSSSTPSPSRDKQVEDLFMDDSENNERMPWETVTAPETGDLELEERMTPVNIITAHKPTELEQLETDNKTIESNESNGKTTIKDEAMDIKNISIPALHERSDEMTLEAEAEQEDDDLTEVDKEKAILQSKVNFSESAEKQHQDSQKQELNTDKLAAIFGTDDTADDEFWLNEHSQLDRTDQMPQAENQSSEQEQGKPKAKFSFLQEDDDLLDEDGDGFLSSDGENFTQATNNEINDTFDAGPASHVAPTSEHPSHPVRAADLTSSISSPATNGDRSRYKPVQYSNTQDSASSHSGYNVPSQYGIATPQFAVQTDLPAQTQNVTNNREAVERINEEKKKSDAYDFPLDLFPEKKKIVHAKPVKVPTFVVGSSPQIPDRVTPGMMGQADAPRPIGNRSAFDAPLPKNPYASLMKPQNKVATGYQMPIQGIVPPVPLSSSIAPTRPSQDASPSANAQYRAINSYVQTSRSRGHSNASAGSRSSKGIDRTVPDTTSLPFPPASRKTSSTKYAPTSPLQGSHQYASSKGNVSNGTFINPPPFGGLPSINPEVNLQSVPYSGVPSANTITNPPPIPYGSLPSANTHPVQDFALPALRVPDSLPATNVLSPTSASSTRRFHARSNSSVYTPNQNEYTSKYAPTVHPQYQNAWSMPQQTIQDPNFPLTTGSNSFAGPPIDRSIPEASDFDKPVDNQALLHRQFPLMHWSASDKIVCAVPVETSPNSYIMGPGSYLQSLEVSHLNSKIPVTNLLKSFPGPLIKNKVKKKDVEKWLETSLVDYADSSLEYTLLAILKLKLADSTGWKDISRCLYDSDELLSYLSQPLIDSKPKPVTPKLDGAAQLKVLAYLQTGGREMALNIAMEKRDYAMALLIGSLMGKDKWTEVVQTYLNNEFSVESNVSHFSTNLLSLMFQVFIGNSKAAVQEFYNDSSKGNWAVENWRIVVAAVLNNIEVTCEKSMNHSIPPMINEFLVEYGVFLAQRGLNAEACIVFVIANLPLSSSPIADTSVKFEHIGGLLSLEGCIFSEIYEFVNCSDSKGYGSLCSHKLYHAFCLQEHGLFSAASRYVDHLTGMLKQFPKKDPTAWQMARGLNELSSRLAGSSTGWLGKPTLSSVWGQLDKSFNKYIGGDDDSLIKKPQGKKVFDGFTPVTSRNSSMVNVSQYQFTPAQKQAQHSTFKPDQKVLLAALTANPMENTAQGLVNKNQLSKSLTDQGPPTMSPYSVASSPQQPEYQGLHTTINPAHLPLRRVQTEQAGGTNIADRHLLKAGTEKIERKDTYAVKSETAYYPGNAPPSASILRSSSYCSSTPDLLQNRSLNLSSPAKPPVEEVGDNKHPSQPLNVNSIPQPNENESSKMAPLNDAENHKPFISDSEVSYKQEKYSKDFIAGSEVLAHDQRGSESIEPPVVAAEHTVDSPGVNADQRMNDYESDPKIGTAFSSTLPNGVNNHSHASESIAGKLPELPESDIGAAAGMSTFDSNENMRQSEQESLGGTVGHPKSDAGFTTTDRFNDSSFDKQETIERREDEAGQISKEDSGSTTDVSSPSNARPEISVPGLINPYAPPLTSKSYEPLARKEISPISVPTKTNGYIVDDKVYNREEASVKAVEKPPLITPSPVERSAANANRFDPIKPAETLTAEIFEPVIKKSSSRAFAPLIVQSSEDQYDDMVEEESDDEDEEDRKRQLEQEKRKKEEEEKKRKAKEKIEAKKNKQKQDEKASGWFSWLKKDPNEKKPIKAKLGHKSTFYYDEKLKRWVNKDSSEAEKEKMASPPPPPPVVKRMDNGPKTKPLPSSETQLKDAAGAILPKNPITGAPLKSSSTVSPNAGDAPAIPPPVNHSGVNLSGKKANGLDDLLSLAGNNGGASKRKRKPGRGYVNVMDNK</sequence>
<dbReference type="Pfam" id="PF12932">
    <property type="entry name" value="Sec16"/>
    <property type="match status" value="1"/>
</dbReference>
<feature type="region of interest" description="Disordered" evidence="8">
    <location>
        <begin position="1627"/>
        <end position="1671"/>
    </location>
</feature>
<dbReference type="Gene3D" id="6.20.50.30">
    <property type="match status" value="1"/>
</dbReference>
<dbReference type="Gene3D" id="1.20.58.940">
    <property type="match status" value="1"/>
</dbReference>
<keyword evidence="7" id="KW-0472">Membrane</keyword>
<name>A0A7H9HW83_9SACH</name>
<organism evidence="11 12">
    <name type="scientific">Torulaspora globosa</name>
    <dbReference type="NCBI Taxonomy" id="48254"/>
    <lineage>
        <taxon>Eukaryota</taxon>
        <taxon>Fungi</taxon>
        <taxon>Dikarya</taxon>
        <taxon>Ascomycota</taxon>
        <taxon>Saccharomycotina</taxon>
        <taxon>Saccharomycetes</taxon>
        <taxon>Saccharomycetales</taxon>
        <taxon>Saccharomycetaceae</taxon>
        <taxon>Torulaspora</taxon>
    </lineage>
</organism>
<evidence type="ECO:0000256" key="3">
    <source>
        <dbReference type="ARBA" id="ARBA00022448"/>
    </source>
</evidence>
<feature type="region of interest" description="Disordered" evidence="8">
    <location>
        <begin position="926"/>
        <end position="952"/>
    </location>
</feature>
<evidence type="ECO:0000256" key="6">
    <source>
        <dbReference type="ARBA" id="ARBA00024687"/>
    </source>
</evidence>
<feature type="compositionally biased region" description="Polar residues" evidence="8">
    <location>
        <begin position="787"/>
        <end position="805"/>
    </location>
</feature>
<dbReference type="PANTHER" id="PTHR13402">
    <property type="entry name" value="RGPR-RELATED"/>
    <property type="match status" value="1"/>
</dbReference>
<evidence type="ECO:0000313" key="11">
    <source>
        <dbReference type="EMBL" id="QLQ81549.1"/>
    </source>
</evidence>
<evidence type="ECO:0000256" key="8">
    <source>
        <dbReference type="SAM" id="MobiDB-lite"/>
    </source>
</evidence>
<dbReference type="PANTHER" id="PTHR13402:SF6">
    <property type="entry name" value="SECRETORY 16, ISOFORM I"/>
    <property type="match status" value="1"/>
</dbReference>
<evidence type="ECO:0000256" key="2">
    <source>
        <dbReference type="ARBA" id="ARBA00005927"/>
    </source>
</evidence>
<dbReference type="GO" id="GO:0070971">
    <property type="term" value="C:endoplasmic reticulum exit site"/>
    <property type="evidence" value="ECO:0007669"/>
    <property type="project" value="TreeGrafter"/>
</dbReference>
<feature type="compositionally biased region" description="Polar residues" evidence="8">
    <location>
        <begin position="1650"/>
        <end position="1665"/>
    </location>
</feature>
<feature type="compositionally biased region" description="Polar residues" evidence="8">
    <location>
        <begin position="46"/>
        <end position="61"/>
    </location>
</feature>
<comment type="subcellular location">
    <subcellularLocation>
        <location evidence="1">Endoplasmic reticulum membrane</location>
        <topology evidence="1">Peripheral membrane protein</topology>
        <orientation evidence="1">Cytoplasmic side</orientation>
    </subcellularLocation>
</comment>
<feature type="compositionally biased region" description="Acidic residues" evidence="8">
    <location>
        <begin position="1977"/>
        <end position="1993"/>
    </location>
</feature>
<feature type="compositionally biased region" description="Basic and acidic residues" evidence="8">
    <location>
        <begin position="461"/>
        <end position="476"/>
    </location>
</feature>
<dbReference type="GO" id="GO:0005789">
    <property type="term" value="C:endoplasmic reticulum membrane"/>
    <property type="evidence" value="ECO:0007669"/>
    <property type="project" value="UniProtKB-SubCell"/>
</dbReference>
<feature type="compositionally biased region" description="Polar residues" evidence="8">
    <location>
        <begin position="550"/>
        <end position="560"/>
    </location>
</feature>
<feature type="compositionally biased region" description="Basic and acidic residues" evidence="8">
    <location>
        <begin position="1822"/>
        <end position="1849"/>
    </location>
</feature>
<feature type="compositionally biased region" description="Polar residues" evidence="8">
    <location>
        <begin position="160"/>
        <end position="173"/>
    </location>
</feature>
<dbReference type="EMBL" id="CP059272">
    <property type="protein sequence ID" value="QLQ81549.1"/>
    <property type="molecule type" value="Genomic_DNA"/>
</dbReference>
<reference evidence="11 12" key="1">
    <citation type="submission" date="2020-06" db="EMBL/GenBank/DDBJ databases">
        <title>The yeast mating-type switching endonuclease HO is a domesticated member of an unorthodox homing genetic element family.</title>
        <authorList>
            <person name="Coughlan A.Y."/>
            <person name="Lombardi L."/>
            <person name="Braun-Galleani S."/>
            <person name="Martos A.R."/>
            <person name="Galeote V."/>
            <person name="Bigey F."/>
            <person name="Dequin S."/>
            <person name="Byrne K.P."/>
            <person name="Wolfe K.H."/>
        </authorList>
    </citation>
    <scope>NUCLEOTIDE SEQUENCE [LARGE SCALE GENOMIC DNA]</scope>
    <source>
        <strain evidence="11 12">CBS2947</strain>
    </source>
</reference>
<protein>
    <recommendedName>
        <fullName evidence="7">Protein transport protein sec16</fullName>
    </recommendedName>
</protein>
<evidence type="ECO:0000256" key="4">
    <source>
        <dbReference type="ARBA" id="ARBA00022824"/>
    </source>
</evidence>
<feature type="region of interest" description="Disordered" evidence="8">
    <location>
        <begin position="377"/>
        <end position="620"/>
    </location>
</feature>
<dbReference type="GO" id="GO:0012507">
    <property type="term" value="C:ER to Golgi transport vesicle membrane"/>
    <property type="evidence" value="ECO:0007669"/>
    <property type="project" value="TreeGrafter"/>
</dbReference>
<feature type="domain" description="Sec16 central conserved" evidence="10">
    <location>
        <begin position="1021"/>
        <end position="1099"/>
    </location>
</feature>
<dbReference type="GO" id="GO:0015031">
    <property type="term" value="P:protein transport"/>
    <property type="evidence" value="ECO:0007669"/>
    <property type="project" value="UniProtKB-KW"/>
</dbReference>
<feature type="compositionally biased region" description="Acidic residues" evidence="8">
    <location>
        <begin position="429"/>
        <end position="443"/>
    </location>
</feature>
<feature type="compositionally biased region" description="Polar residues" evidence="8">
    <location>
        <begin position="506"/>
        <end position="517"/>
    </location>
</feature>
<feature type="compositionally biased region" description="Polar residues" evidence="8">
    <location>
        <begin position="587"/>
        <end position="598"/>
    </location>
</feature>
<dbReference type="GO" id="GO:0007030">
    <property type="term" value="P:Golgi organization"/>
    <property type="evidence" value="ECO:0007669"/>
    <property type="project" value="TreeGrafter"/>
</dbReference>
<feature type="region of interest" description="Disordered" evidence="8">
    <location>
        <begin position="1"/>
        <end position="83"/>
    </location>
</feature>
<feature type="region of interest" description="Disordered" evidence="8">
    <location>
        <begin position="2071"/>
        <end position="2159"/>
    </location>
</feature>
<dbReference type="InterPro" id="IPR024340">
    <property type="entry name" value="Sec16_CCD"/>
</dbReference>
<comment type="function">
    <text evidence="6 7">Involved in the initiation of assembly of the COPII coat required for the formation of transport vesicles from the endoplasmic reticulum (ER) and the selection of cargo molecules. Also involved in autophagy.</text>
</comment>
<evidence type="ECO:0000256" key="5">
    <source>
        <dbReference type="ARBA" id="ARBA00022892"/>
    </source>
</evidence>
<dbReference type="Proteomes" id="UP000510647">
    <property type="component" value="Chromosome 6"/>
</dbReference>
<gene>
    <name evidence="11" type="ORF">HG537_0F03100</name>
</gene>
<keyword evidence="4 7" id="KW-0256">Endoplasmic reticulum</keyword>
<feature type="compositionally biased region" description="Polar residues" evidence="8">
    <location>
        <begin position="249"/>
        <end position="258"/>
    </location>
</feature>
<dbReference type="CDD" id="cd09233">
    <property type="entry name" value="ACE1-Sec16-like"/>
    <property type="match status" value="1"/>
</dbReference>
<feature type="domain" description="Sec16 Sec23-binding" evidence="9">
    <location>
        <begin position="1163"/>
        <end position="1445"/>
    </location>
</feature>
<keyword evidence="3 7" id="KW-0813">Transport</keyword>
<accession>A0A7H9HW83</accession>
<dbReference type="OrthoDB" id="8918678at2759"/>
<feature type="region of interest" description="Disordered" evidence="8">
    <location>
        <begin position="1522"/>
        <end position="1546"/>
    </location>
</feature>
<evidence type="ECO:0000256" key="7">
    <source>
        <dbReference type="RuleBase" id="RU364101"/>
    </source>
</evidence>
<feature type="compositionally biased region" description="Basic and acidic residues" evidence="8">
    <location>
        <begin position="1994"/>
        <end position="2032"/>
    </location>
</feature>
<feature type="region of interest" description="Disordered" evidence="8">
    <location>
        <begin position="1915"/>
        <end position="1940"/>
    </location>
</feature>
<feature type="compositionally biased region" description="Basic and acidic residues" evidence="8">
    <location>
        <begin position="2071"/>
        <end position="2081"/>
    </location>
</feature>
<keyword evidence="5 7" id="KW-0931">ER-Golgi transport</keyword>
<dbReference type="Pfam" id="PF12931">
    <property type="entry name" value="TPR_Sec16"/>
    <property type="match status" value="1"/>
</dbReference>
<feature type="region of interest" description="Disordered" evidence="8">
    <location>
        <begin position="1723"/>
        <end position="1884"/>
    </location>
</feature>
<feature type="compositionally biased region" description="Polar residues" evidence="8">
    <location>
        <begin position="1750"/>
        <end position="1763"/>
    </location>
</feature>
<feature type="compositionally biased region" description="Basic and acidic residues" evidence="8">
    <location>
        <begin position="2039"/>
        <end position="2048"/>
    </location>
</feature>
<feature type="compositionally biased region" description="Basic residues" evidence="8">
    <location>
        <begin position="1"/>
        <end position="20"/>
    </location>
</feature>
<feature type="compositionally biased region" description="Polar residues" evidence="8">
    <location>
        <begin position="1850"/>
        <end position="1860"/>
    </location>
</feature>
<feature type="region of interest" description="Disordered" evidence="8">
    <location>
        <begin position="346"/>
        <end position="365"/>
    </location>
</feature>
<evidence type="ECO:0000259" key="10">
    <source>
        <dbReference type="Pfam" id="PF12932"/>
    </source>
</evidence>
<comment type="similarity">
    <text evidence="2 7">Belongs to the SEC16 family.</text>
</comment>
<dbReference type="InterPro" id="IPR024298">
    <property type="entry name" value="Sec16_Sec23-bd"/>
</dbReference>
<keyword evidence="7" id="KW-0653">Protein transport</keyword>
<dbReference type="GO" id="GO:0070973">
    <property type="term" value="P:protein localization to endoplasmic reticulum exit site"/>
    <property type="evidence" value="ECO:0007669"/>
    <property type="project" value="TreeGrafter"/>
</dbReference>
<evidence type="ECO:0000259" key="9">
    <source>
        <dbReference type="Pfam" id="PF12931"/>
    </source>
</evidence>
<feature type="compositionally biased region" description="Polar residues" evidence="8">
    <location>
        <begin position="194"/>
        <end position="214"/>
    </location>
</feature>
<feature type="region of interest" description="Disordered" evidence="8">
    <location>
        <begin position="1971"/>
        <end position="2054"/>
    </location>
</feature>
<evidence type="ECO:0000256" key="1">
    <source>
        <dbReference type="ARBA" id="ARBA00004397"/>
    </source>
</evidence>
<dbReference type="GO" id="GO:0016192">
    <property type="term" value="P:vesicle-mediated transport"/>
    <property type="evidence" value="ECO:0007669"/>
    <property type="project" value="UniProtKB-KW"/>
</dbReference>
<proteinExistence type="inferred from homology"/>
<feature type="compositionally biased region" description="Acidic residues" evidence="8">
    <location>
        <begin position="530"/>
        <end position="541"/>
    </location>
</feature>
<keyword evidence="12" id="KW-1185">Reference proteome</keyword>
<dbReference type="GO" id="GO:0006914">
    <property type="term" value="P:autophagy"/>
    <property type="evidence" value="ECO:0007669"/>
    <property type="project" value="UniProtKB-KW"/>
</dbReference>
<feature type="compositionally biased region" description="Polar residues" evidence="8">
    <location>
        <begin position="825"/>
        <end position="856"/>
    </location>
</feature>
<feature type="region of interest" description="Disordered" evidence="8">
    <location>
        <begin position="787"/>
        <end position="858"/>
    </location>
</feature>
<evidence type="ECO:0000313" key="12">
    <source>
        <dbReference type="Proteomes" id="UP000510647"/>
    </source>
</evidence>
<feature type="compositionally biased region" description="Polar residues" evidence="8">
    <location>
        <begin position="1789"/>
        <end position="1804"/>
    </location>
</feature>
<feature type="region of interest" description="Disordered" evidence="8">
    <location>
        <begin position="145"/>
        <end position="295"/>
    </location>
</feature>
<feature type="compositionally biased region" description="Polar residues" evidence="8">
    <location>
        <begin position="607"/>
        <end position="620"/>
    </location>
</feature>
<keyword evidence="7" id="KW-0072">Autophagy</keyword>
<feature type="region of interest" description="Disordered" evidence="8">
    <location>
        <begin position="2171"/>
        <end position="2194"/>
    </location>
</feature>